<evidence type="ECO:0000313" key="2">
    <source>
        <dbReference type="EMBL" id="GAI91430.1"/>
    </source>
</evidence>
<proteinExistence type="predicted"/>
<protein>
    <submittedName>
        <fullName evidence="1">Uncharacterized protein</fullName>
    </submittedName>
</protein>
<accession>X1BA98</accession>
<sequence>MALAPIKDRTVELVAVWVYPTYTTKGAAKVCIYEDEEMVLTVRQDLCQLSAFDLACYCYLDYAPTIHDALTQADGFEYCLLLTDYITTRTLRSIIGSGWHPCLSLLEREREELPPYPGLV</sequence>
<name>X1BA98_9ZZZZ</name>
<comment type="caution">
    <text evidence="1">The sequence shown here is derived from an EMBL/GenBank/DDBJ whole genome shotgun (WGS) entry which is preliminary data.</text>
</comment>
<organism evidence="1">
    <name type="scientific">marine sediment metagenome</name>
    <dbReference type="NCBI Taxonomy" id="412755"/>
    <lineage>
        <taxon>unclassified sequences</taxon>
        <taxon>metagenomes</taxon>
        <taxon>ecological metagenomes</taxon>
    </lineage>
</organism>
<dbReference type="EMBL" id="BART01000255">
    <property type="protein sequence ID" value="GAG68901.1"/>
    <property type="molecule type" value="Genomic_DNA"/>
</dbReference>
<dbReference type="EMBL" id="BARW01017790">
    <property type="protein sequence ID" value="GAI91430.1"/>
    <property type="molecule type" value="Genomic_DNA"/>
</dbReference>
<evidence type="ECO:0000313" key="1">
    <source>
        <dbReference type="EMBL" id="GAG68901.1"/>
    </source>
</evidence>
<dbReference type="AlphaFoldDB" id="X1BA98"/>
<reference evidence="1" key="1">
    <citation type="journal article" date="2014" name="Front. Microbiol.">
        <title>High frequency of phylogenetically diverse reductive dehalogenase-homologous genes in deep subseafloor sedimentary metagenomes.</title>
        <authorList>
            <person name="Kawai M."/>
            <person name="Futagami T."/>
            <person name="Toyoda A."/>
            <person name="Takaki Y."/>
            <person name="Nishi S."/>
            <person name="Hori S."/>
            <person name="Arai W."/>
            <person name="Tsubouchi T."/>
            <person name="Morono Y."/>
            <person name="Uchiyama I."/>
            <person name="Ito T."/>
            <person name="Fujiyama A."/>
            <person name="Inagaki F."/>
            <person name="Takami H."/>
        </authorList>
    </citation>
    <scope>NUCLEOTIDE SEQUENCE</scope>
    <source>
        <strain evidence="1">Expedition CK06-06</strain>
    </source>
</reference>
<gene>
    <name evidence="1" type="ORF">S01H4_01408</name>
    <name evidence="2" type="ORF">S12H4_30636</name>
</gene>